<dbReference type="RefSeq" id="WP_348759134.1">
    <property type="nucleotide sequence ID" value="NZ_OZ026884.1"/>
</dbReference>
<protein>
    <recommendedName>
        <fullName evidence="3">DUF4034 domain-containing protein</fullName>
    </recommendedName>
</protein>
<proteinExistence type="predicted"/>
<keyword evidence="2" id="KW-1185">Reference proteome</keyword>
<sequence length="282" mass="31338">MSPRLPLVWGLGALLLVLVGASQWPLRRGGVSAQDAGPREPPVLPLQVQVTTTVAPAAPEQAQALWWQALDGFRSARSDAEAVALTAPRLREIWMKWPETELAVRARWFAIDTLGRYRATGLEDLRELVESALAAPGLYFQDEFQLSMQTAAAELVRRLEDEGRAAEAWRLCLRLRWGVPRIDRIAPACRTLIARHREMGLAPQAVLALLPRSLAVLRPAPEPLGEAGAAALWRYLAQPYDPELLMRAYLVLWRAKLRGECEPLAAELLGLDPGASWRLETR</sequence>
<evidence type="ECO:0008006" key="3">
    <source>
        <dbReference type="Google" id="ProtNLM"/>
    </source>
</evidence>
<evidence type="ECO:0000313" key="2">
    <source>
        <dbReference type="Proteomes" id="UP001497493"/>
    </source>
</evidence>
<dbReference type="Proteomes" id="UP001497493">
    <property type="component" value="Chromosome"/>
</dbReference>
<reference evidence="1 2" key="1">
    <citation type="submission" date="2024-04" db="EMBL/GenBank/DDBJ databases">
        <authorList>
            <person name="Cremers G."/>
        </authorList>
    </citation>
    <scope>NUCLEOTIDE SEQUENCE [LARGE SCALE GENOMIC DNA]</scope>
    <source>
        <strain evidence="1">MeCH1-AG</strain>
    </source>
</reference>
<evidence type="ECO:0000313" key="1">
    <source>
        <dbReference type="EMBL" id="CAL1239591.1"/>
    </source>
</evidence>
<gene>
    <name evidence="1" type="ORF">MECH1_V1_0815</name>
</gene>
<name>A0ABP1C648_9GAMM</name>
<dbReference type="EMBL" id="OZ026884">
    <property type="protein sequence ID" value="CAL1239591.1"/>
    <property type="molecule type" value="Genomic_DNA"/>
</dbReference>
<accession>A0ABP1C648</accession>
<organism evidence="1 2">
    <name type="scientific">Candidatus Methylocalor cossyra</name>
    <dbReference type="NCBI Taxonomy" id="3108543"/>
    <lineage>
        <taxon>Bacteria</taxon>
        <taxon>Pseudomonadati</taxon>
        <taxon>Pseudomonadota</taxon>
        <taxon>Gammaproteobacteria</taxon>
        <taxon>Methylococcales</taxon>
        <taxon>Methylococcaceae</taxon>
        <taxon>Candidatus Methylocalor</taxon>
    </lineage>
</organism>